<dbReference type="Proteomes" id="UP000292082">
    <property type="component" value="Unassembled WGS sequence"/>
</dbReference>
<evidence type="ECO:0000313" key="2">
    <source>
        <dbReference type="Proteomes" id="UP000292082"/>
    </source>
</evidence>
<dbReference type="EMBL" id="ML145166">
    <property type="protein sequence ID" value="TBU55582.1"/>
    <property type="molecule type" value="Genomic_DNA"/>
</dbReference>
<accession>A0A4Q9PMU4</accession>
<reference evidence="1 2" key="1">
    <citation type="submission" date="2019-01" db="EMBL/GenBank/DDBJ databases">
        <title>Draft genome sequences of three monokaryotic isolates of the white-rot basidiomycete fungus Dichomitus squalens.</title>
        <authorList>
            <consortium name="DOE Joint Genome Institute"/>
            <person name="Lopez S.C."/>
            <person name="Andreopoulos B."/>
            <person name="Pangilinan J."/>
            <person name="Lipzen A."/>
            <person name="Riley R."/>
            <person name="Ahrendt S."/>
            <person name="Ng V."/>
            <person name="Barry K."/>
            <person name="Daum C."/>
            <person name="Grigoriev I.V."/>
            <person name="Hilden K.S."/>
            <person name="Makela M.R."/>
            <person name="de Vries R.P."/>
        </authorList>
    </citation>
    <scope>NUCLEOTIDE SEQUENCE [LARGE SCALE GENOMIC DNA]</scope>
    <source>
        <strain evidence="1 2">CBS 464.89</strain>
    </source>
</reference>
<name>A0A4Q9PMU4_9APHY</name>
<sequence length="173" mass="18772">MPSHNGITTEIGTCRACLSWILYLSWPCEVRICNRCQGGRSGSIAVDAQAVVYRVHTSRKDRSSSGSFRRSVFSYLAVAINLGKFGALLVLAKRASSGAQQDGVMLVRPADLAAVSHVRQAYYSCPLLVATRWGDSHKCTRRRAHTNAAAPAIDLVGSRQILRVLRQTSGIGI</sequence>
<organism evidence="1 2">
    <name type="scientific">Dichomitus squalens</name>
    <dbReference type="NCBI Taxonomy" id="114155"/>
    <lineage>
        <taxon>Eukaryota</taxon>
        <taxon>Fungi</taxon>
        <taxon>Dikarya</taxon>
        <taxon>Basidiomycota</taxon>
        <taxon>Agaricomycotina</taxon>
        <taxon>Agaricomycetes</taxon>
        <taxon>Polyporales</taxon>
        <taxon>Polyporaceae</taxon>
        <taxon>Dichomitus</taxon>
    </lineage>
</organism>
<gene>
    <name evidence="1" type="ORF">BD310DRAFT_680034</name>
</gene>
<dbReference type="AlphaFoldDB" id="A0A4Q9PMU4"/>
<protein>
    <submittedName>
        <fullName evidence="1">Uncharacterized protein</fullName>
    </submittedName>
</protein>
<keyword evidence="2" id="KW-1185">Reference proteome</keyword>
<proteinExistence type="predicted"/>
<evidence type="ECO:0000313" key="1">
    <source>
        <dbReference type="EMBL" id="TBU55582.1"/>
    </source>
</evidence>